<keyword evidence="1" id="KW-1133">Transmembrane helix</keyword>
<protein>
    <submittedName>
        <fullName evidence="2">Uncharacterized protein</fullName>
    </submittedName>
</protein>
<organism evidence="2 3">
    <name type="scientific">Rhodoglobus aureus</name>
    <dbReference type="NCBI Taxonomy" id="191497"/>
    <lineage>
        <taxon>Bacteria</taxon>
        <taxon>Bacillati</taxon>
        <taxon>Actinomycetota</taxon>
        <taxon>Actinomycetes</taxon>
        <taxon>Micrococcales</taxon>
        <taxon>Microbacteriaceae</taxon>
        <taxon>Rhodoglobus</taxon>
    </lineage>
</organism>
<evidence type="ECO:0000313" key="2">
    <source>
        <dbReference type="EMBL" id="GAA1223317.1"/>
    </source>
</evidence>
<dbReference type="EMBL" id="BAAAKW010000048">
    <property type="protein sequence ID" value="GAA1223317.1"/>
    <property type="molecule type" value="Genomic_DNA"/>
</dbReference>
<proteinExistence type="predicted"/>
<accession>A0ABN1VWX0</accession>
<name>A0ABN1VWX0_9MICO</name>
<evidence type="ECO:0000256" key="1">
    <source>
        <dbReference type="SAM" id="Phobius"/>
    </source>
</evidence>
<feature type="transmembrane region" description="Helical" evidence="1">
    <location>
        <begin position="20"/>
        <end position="41"/>
    </location>
</feature>
<evidence type="ECO:0000313" key="3">
    <source>
        <dbReference type="Proteomes" id="UP001500943"/>
    </source>
</evidence>
<keyword evidence="1" id="KW-0812">Transmembrane</keyword>
<keyword evidence="1" id="KW-0472">Membrane</keyword>
<gene>
    <name evidence="2" type="ORF">GCM10009655_23180</name>
</gene>
<comment type="caution">
    <text evidence="2">The sequence shown here is derived from an EMBL/GenBank/DDBJ whole genome shotgun (WGS) entry which is preliminary data.</text>
</comment>
<dbReference type="Proteomes" id="UP001500943">
    <property type="component" value="Unassembled WGS sequence"/>
</dbReference>
<keyword evidence="3" id="KW-1185">Reference proteome</keyword>
<reference evidence="2 3" key="1">
    <citation type="journal article" date="2019" name="Int. J. Syst. Evol. Microbiol.">
        <title>The Global Catalogue of Microorganisms (GCM) 10K type strain sequencing project: providing services to taxonomists for standard genome sequencing and annotation.</title>
        <authorList>
            <consortium name="The Broad Institute Genomics Platform"/>
            <consortium name="The Broad Institute Genome Sequencing Center for Infectious Disease"/>
            <person name="Wu L."/>
            <person name="Ma J."/>
        </authorList>
    </citation>
    <scope>NUCLEOTIDE SEQUENCE [LARGE SCALE GENOMIC DNA]</scope>
    <source>
        <strain evidence="2 3">JCM 12762</strain>
    </source>
</reference>
<sequence length="292" mass="31781">MNAGDRIWSIAVNVWEWVGAQQSVIVALAAVVTAAIAIFALRSTANDSRERSRPIVLAYFRLSPHNDSAFDLVVRNFGTSAASDIVVKSDPPFGPTESNDRMVNALEERYEKPVPLLPPGSEITNVWWALDFTAPNKSGKNRYSTPDEAVMTITYKGNRFRRYKGRIKLDTNWMKGSTSTVSSDSRPGLEKQNTEALKKIAAEVRSARMHLRDITDVMEKPDETESVAPRDAETLLSLIGAIGSDMTALATRLGVSEAQAAAIAELVDLTPETDEIKIVSSGQITPGASEAS</sequence>
<dbReference type="RefSeq" id="WP_343926036.1">
    <property type="nucleotide sequence ID" value="NZ_BAAAKW010000048.1"/>
</dbReference>